<dbReference type="PANTHER" id="PTHR42698:SF1">
    <property type="entry name" value="GTPASE ERA, MITOCHONDRIAL"/>
    <property type="match status" value="1"/>
</dbReference>
<dbReference type="GO" id="GO:0000028">
    <property type="term" value="P:ribosomal small subunit assembly"/>
    <property type="evidence" value="ECO:0007669"/>
    <property type="project" value="TreeGrafter"/>
</dbReference>
<dbReference type="InterPro" id="IPR045063">
    <property type="entry name" value="Dynamin_N"/>
</dbReference>
<feature type="domain" description="Dynamin N-terminal" evidence="1">
    <location>
        <begin position="74"/>
        <end position="209"/>
    </location>
</feature>
<comment type="caution">
    <text evidence="2">The sequence shown here is derived from an EMBL/GenBank/DDBJ whole genome shotgun (WGS) entry which is preliminary data.</text>
</comment>
<dbReference type="PANTHER" id="PTHR42698">
    <property type="entry name" value="GTPASE ERA"/>
    <property type="match status" value="1"/>
</dbReference>
<dbReference type="InterPro" id="IPR027417">
    <property type="entry name" value="P-loop_NTPase"/>
</dbReference>
<dbReference type="CDD" id="cd00882">
    <property type="entry name" value="Ras_like_GTPase"/>
    <property type="match status" value="1"/>
</dbReference>
<gene>
    <name evidence="2" type="ORF">EBM89_19540</name>
</gene>
<dbReference type="GO" id="GO:0005525">
    <property type="term" value="F:GTP binding"/>
    <property type="evidence" value="ECO:0007669"/>
    <property type="project" value="InterPro"/>
</dbReference>
<evidence type="ECO:0000313" key="3">
    <source>
        <dbReference type="Proteomes" id="UP000269289"/>
    </source>
</evidence>
<dbReference type="Gene3D" id="3.40.50.300">
    <property type="entry name" value="P-loop containing nucleotide triphosphate hydrolases"/>
    <property type="match status" value="1"/>
</dbReference>
<protein>
    <submittedName>
        <fullName evidence="2">ABC transporter</fullName>
    </submittedName>
</protein>
<dbReference type="Proteomes" id="UP000269289">
    <property type="component" value="Unassembled WGS sequence"/>
</dbReference>
<dbReference type="InterPro" id="IPR005662">
    <property type="entry name" value="GTPase_Era-like"/>
</dbReference>
<dbReference type="SUPFAM" id="SSF52540">
    <property type="entry name" value="P-loop containing nucleoside triphosphate hydrolases"/>
    <property type="match status" value="1"/>
</dbReference>
<feature type="non-terminal residue" evidence="2">
    <location>
        <position position="592"/>
    </location>
</feature>
<dbReference type="GO" id="GO:0019843">
    <property type="term" value="F:rRNA binding"/>
    <property type="evidence" value="ECO:0007669"/>
    <property type="project" value="TreeGrafter"/>
</dbReference>
<accession>A0A3M2IVV7</accession>
<dbReference type="GO" id="GO:0043024">
    <property type="term" value="F:ribosomal small subunit binding"/>
    <property type="evidence" value="ECO:0007669"/>
    <property type="project" value="TreeGrafter"/>
</dbReference>
<reference evidence="2 3" key="1">
    <citation type="submission" date="2018-10" db="EMBL/GenBank/DDBJ databases">
        <title>Isolation, diversity and antifungal activity of actinobacteria from wheat.</title>
        <authorList>
            <person name="Han C."/>
        </authorList>
    </citation>
    <scope>NUCLEOTIDE SEQUENCE [LARGE SCALE GENOMIC DNA]</scope>
    <source>
        <strain evidence="2 3">NEAU-YY56</strain>
    </source>
</reference>
<name>A0A3M2IVV7_9CELL</name>
<evidence type="ECO:0000313" key="2">
    <source>
        <dbReference type="EMBL" id="RMI03433.1"/>
    </source>
</evidence>
<sequence length="592" mass="61449">MGGMTSTPDDAAGAPATAAVADALDRLHARLRSLVLPLDVPEVDAARRDRRAALDQVDDYLLPRLRSAGAPLLVVVGGSTGAGKSTLVNSLLGARVTEPGVLRPTTRAPVLVHHPLDVRWFATDRVLPALARVTGPADATATGLRLVASDALPRGLALLDAPDVDSVETANRTLAAQLLAAADLWLFVTTAARYADAVPWDLLHDAARRSAQVALVVDRVDPGSDAVVADLRRMVDAADLADAPLFAVPEGLDPDGLLPERAVGEIAAWLSALGDPGARDLVARRTRDGAVTDLGRRALRLATAADAQVTAEARLRDAVASAYAGALDQVRTATSDGAMLRGEVLARWQELVGTGELLRSVEQRVGRARDRVVAFVRGRPAPTPPVEQAIAHGLAAVVLDAADAAAGRTHAAWRGDAAGAGLLPGLDLSRASADLRAHVEQQVRHWQSDVLDLVRDQGAQRRGTARALSFGVNALGVALMVLAFASTGGLTGVEVGIAGGTAVVAQKLLEAVFGDDAVRRLTATARDRLDVRVRDVLDAEAARYTDQLDALGVTDGTALRAAALALADAATAERAARDAARPLDPASPTGTP</sequence>
<proteinExistence type="predicted"/>
<dbReference type="Pfam" id="PF00350">
    <property type="entry name" value="Dynamin_N"/>
    <property type="match status" value="1"/>
</dbReference>
<organism evidence="2 3">
    <name type="scientific">Cellulomonas triticagri</name>
    <dbReference type="NCBI Taxonomy" id="2483352"/>
    <lineage>
        <taxon>Bacteria</taxon>
        <taxon>Bacillati</taxon>
        <taxon>Actinomycetota</taxon>
        <taxon>Actinomycetes</taxon>
        <taxon>Micrococcales</taxon>
        <taxon>Cellulomonadaceae</taxon>
        <taxon>Cellulomonas</taxon>
    </lineage>
</organism>
<keyword evidence="3" id="KW-1185">Reference proteome</keyword>
<dbReference type="AlphaFoldDB" id="A0A3M2IVV7"/>
<evidence type="ECO:0000259" key="1">
    <source>
        <dbReference type="Pfam" id="PF00350"/>
    </source>
</evidence>
<dbReference type="EMBL" id="RFFI01000184">
    <property type="protein sequence ID" value="RMI03433.1"/>
    <property type="molecule type" value="Genomic_DNA"/>
</dbReference>
<dbReference type="GO" id="GO:0005829">
    <property type="term" value="C:cytosol"/>
    <property type="evidence" value="ECO:0007669"/>
    <property type="project" value="TreeGrafter"/>
</dbReference>